<dbReference type="Pfam" id="PF21082">
    <property type="entry name" value="MS_channel_3rd"/>
    <property type="match status" value="1"/>
</dbReference>
<dbReference type="Pfam" id="PF00924">
    <property type="entry name" value="MS_channel_2nd"/>
    <property type="match status" value="1"/>
</dbReference>
<accession>A0AAF0FTF3</accession>
<dbReference type="InterPro" id="IPR023408">
    <property type="entry name" value="MscS_beta-dom_sf"/>
</dbReference>
<reference evidence="10" key="1">
    <citation type="submission" date="2022-01" db="EMBL/GenBank/DDBJ databases">
        <title>Complete genome of Methanomicrobium antiquum DSM 21220.</title>
        <authorList>
            <person name="Chen S.-C."/>
            <person name="You Y.-T."/>
            <person name="Zhou Y.-Z."/>
            <person name="Lai M.-C."/>
        </authorList>
    </citation>
    <scope>NUCLEOTIDE SEQUENCE</scope>
    <source>
        <strain evidence="10">DSM 21220</strain>
    </source>
</reference>
<dbReference type="RefSeq" id="WP_278099056.1">
    <property type="nucleotide sequence ID" value="NZ_CP091092.1"/>
</dbReference>
<dbReference type="PANTHER" id="PTHR30221:SF19">
    <property type="entry name" value="SMALL-CONDUCTANCE MECHANOSENSITIVE CHANNEL"/>
    <property type="match status" value="1"/>
</dbReference>
<organism evidence="10 11">
    <name type="scientific">Methanomicrobium antiquum</name>
    <dbReference type="NCBI Taxonomy" id="487686"/>
    <lineage>
        <taxon>Archaea</taxon>
        <taxon>Methanobacteriati</taxon>
        <taxon>Methanobacteriota</taxon>
        <taxon>Stenosarchaea group</taxon>
        <taxon>Methanomicrobia</taxon>
        <taxon>Methanomicrobiales</taxon>
        <taxon>Methanomicrobiaceae</taxon>
        <taxon>Methanomicrobium</taxon>
    </lineage>
</organism>
<evidence type="ECO:0000313" key="11">
    <source>
        <dbReference type="Proteomes" id="UP001218895"/>
    </source>
</evidence>
<feature type="domain" description="Mechanosensitive ion channel MscS" evidence="8">
    <location>
        <begin position="111"/>
        <end position="178"/>
    </location>
</feature>
<protein>
    <submittedName>
        <fullName evidence="10">Mechanosensitive ion channel family protein</fullName>
    </submittedName>
</protein>
<proteinExistence type="inferred from homology"/>
<keyword evidence="6 7" id="KW-0472">Membrane</keyword>
<keyword evidence="3" id="KW-1003">Cell membrane</keyword>
<keyword evidence="11" id="KW-1185">Reference proteome</keyword>
<dbReference type="InterPro" id="IPR049278">
    <property type="entry name" value="MS_channel_C"/>
</dbReference>
<dbReference type="InterPro" id="IPR011014">
    <property type="entry name" value="MscS_channel_TM-2"/>
</dbReference>
<dbReference type="KEGG" id="manq:L1994_08685"/>
<dbReference type="InterPro" id="IPR011066">
    <property type="entry name" value="MscS_channel_C_sf"/>
</dbReference>
<keyword evidence="4 7" id="KW-0812">Transmembrane</keyword>
<evidence type="ECO:0000259" key="8">
    <source>
        <dbReference type="Pfam" id="PF00924"/>
    </source>
</evidence>
<evidence type="ECO:0000256" key="1">
    <source>
        <dbReference type="ARBA" id="ARBA00004651"/>
    </source>
</evidence>
<dbReference type="SUPFAM" id="SSF82861">
    <property type="entry name" value="Mechanosensitive channel protein MscS (YggB), transmembrane region"/>
    <property type="match status" value="1"/>
</dbReference>
<dbReference type="AlphaFoldDB" id="A0AAF0FTF3"/>
<comment type="subcellular location">
    <subcellularLocation>
        <location evidence="1">Cell membrane</location>
        <topology evidence="1">Multi-pass membrane protein</topology>
    </subcellularLocation>
</comment>
<comment type="similarity">
    <text evidence="2">Belongs to the MscS (TC 1.A.23) family.</text>
</comment>
<feature type="domain" description="Mechanosensitive ion channel MscS C-terminal" evidence="9">
    <location>
        <begin position="184"/>
        <end position="266"/>
    </location>
</feature>
<sequence length="287" mass="31753">MAEEIAVNVTNMNGYLDILQHQSFEQIITALLVLIIGYIVVKILISQVTKIGERGLNIPALTMLQITRAIKIFLYFIIIMTALGILGFDVSGLMISIAAGISIILGFGLQDTVNNIASGVWISASRAYDLDDEVIIAGESGVVKNVSIMATELKKLDNTRVLVPNAKVWNSPITNVTRMDKKMIVADYGVGYETNINDAIKVALDVAQSNPKLHKDPEPIVRFREMADSAVILQLRVWVDTDDYYPAKSDVLKALFEKLGEAGINIPFPQRDIHIIETKKEEMPKKL</sequence>
<evidence type="ECO:0000256" key="3">
    <source>
        <dbReference type="ARBA" id="ARBA00022475"/>
    </source>
</evidence>
<evidence type="ECO:0000256" key="6">
    <source>
        <dbReference type="ARBA" id="ARBA00023136"/>
    </source>
</evidence>
<keyword evidence="5 7" id="KW-1133">Transmembrane helix</keyword>
<dbReference type="InterPro" id="IPR006685">
    <property type="entry name" value="MscS_channel_2nd"/>
</dbReference>
<feature type="transmembrane region" description="Helical" evidence="7">
    <location>
        <begin position="92"/>
        <end position="109"/>
    </location>
</feature>
<gene>
    <name evidence="10" type="ORF">L1994_08685</name>
</gene>
<evidence type="ECO:0000256" key="4">
    <source>
        <dbReference type="ARBA" id="ARBA00022692"/>
    </source>
</evidence>
<dbReference type="GO" id="GO:0008381">
    <property type="term" value="F:mechanosensitive monoatomic ion channel activity"/>
    <property type="evidence" value="ECO:0007669"/>
    <property type="project" value="InterPro"/>
</dbReference>
<dbReference type="GO" id="GO:0005886">
    <property type="term" value="C:plasma membrane"/>
    <property type="evidence" value="ECO:0007669"/>
    <property type="project" value="UniProtKB-SubCell"/>
</dbReference>
<dbReference type="GeneID" id="79950469"/>
<dbReference type="PANTHER" id="PTHR30221">
    <property type="entry name" value="SMALL-CONDUCTANCE MECHANOSENSITIVE CHANNEL"/>
    <property type="match status" value="1"/>
</dbReference>
<evidence type="ECO:0000256" key="7">
    <source>
        <dbReference type="SAM" id="Phobius"/>
    </source>
</evidence>
<dbReference type="SUPFAM" id="SSF82689">
    <property type="entry name" value="Mechanosensitive channel protein MscS (YggB), C-terminal domain"/>
    <property type="match status" value="1"/>
</dbReference>
<dbReference type="Proteomes" id="UP001218895">
    <property type="component" value="Chromosome"/>
</dbReference>
<evidence type="ECO:0000313" key="10">
    <source>
        <dbReference type="EMBL" id="WFN36218.1"/>
    </source>
</evidence>
<dbReference type="InterPro" id="IPR045275">
    <property type="entry name" value="MscS_archaea/bacteria_type"/>
</dbReference>
<dbReference type="SUPFAM" id="SSF50182">
    <property type="entry name" value="Sm-like ribonucleoproteins"/>
    <property type="match status" value="1"/>
</dbReference>
<dbReference type="Gene3D" id="2.30.30.60">
    <property type="match status" value="1"/>
</dbReference>
<evidence type="ECO:0000256" key="5">
    <source>
        <dbReference type="ARBA" id="ARBA00022989"/>
    </source>
</evidence>
<feature type="transmembrane region" description="Helical" evidence="7">
    <location>
        <begin position="27"/>
        <end position="45"/>
    </location>
</feature>
<evidence type="ECO:0000259" key="9">
    <source>
        <dbReference type="Pfam" id="PF21082"/>
    </source>
</evidence>
<dbReference type="InterPro" id="IPR010920">
    <property type="entry name" value="LSM_dom_sf"/>
</dbReference>
<evidence type="ECO:0000256" key="2">
    <source>
        <dbReference type="ARBA" id="ARBA00008017"/>
    </source>
</evidence>
<dbReference type="Gene3D" id="1.10.287.1260">
    <property type="match status" value="1"/>
</dbReference>
<name>A0AAF0FTF3_9EURY</name>
<dbReference type="EMBL" id="CP091092">
    <property type="protein sequence ID" value="WFN36218.1"/>
    <property type="molecule type" value="Genomic_DNA"/>
</dbReference>
<feature type="transmembrane region" description="Helical" evidence="7">
    <location>
        <begin position="66"/>
        <end position="86"/>
    </location>
</feature>
<dbReference type="Gene3D" id="3.30.70.100">
    <property type="match status" value="1"/>
</dbReference>